<evidence type="ECO:0000313" key="2">
    <source>
        <dbReference type="EMBL" id="GFU32792.1"/>
    </source>
</evidence>
<protein>
    <submittedName>
        <fullName evidence="2">Uncharacterized protein</fullName>
    </submittedName>
</protein>
<dbReference type="AlphaFoldDB" id="A0A8X6QRI0"/>
<reference evidence="2" key="1">
    <citation type="submission" date="2020-08" db="EMBL/GenBank/DDBJ databases">
        <title>Multicomponent nature underlies the extraordinary mechanical properties of spider dragline silk.</title>
        <authorList>
            <person name="Kono N."/>
            <person name="Nakamura H."/>
            <person name="Mori M."/>
            <person name="Yoshida Y."/>
            <person name="Ohtoshi R."/>
            <person name="Malay A.D."/>
            <person name="Moran D.A.P."/>
            <person name="Tomita M."/>
            <person name="Numata K."/>
            <person name="Arakawa K."/>
        </authorList>
    </citation>
    <scope>NUCLEOTIDE SEQUENCE</scope>
</reference>
<dbReference type="Proteomes" id="UP000887013">
    <property type="component" value="Unassembled WGS sequence"/>
</dbReference>
<feature type="compositionally biased region" description="Polar residues" evidence="1">
    <location>
        <begin position="47"/>
        <end position="57"/>
    </location>
</feature>
<accession>A0A8X6QRI0</accession>
<proteinExistence type="predicted"/>
<gene>
    <name evidence="2" type="ORF">NPIL_432271</name>
</gene>
<evidence type="ECO:0000256" key="1">
    <source>
        <dbReference type="SAM" id="MobiDB-lite"/>
    </source>
</evidence>
<evidence type="ECO:0000313" key="3">
    <source>
        <dbReference type="Proteomes" id="UP000887013"/>
    </source>
</evidence>
<feature type="compositionally biased region" description="Basic and acidic residues" evidence="1">
    <location>
        <begin position="32"/>
        <end position="43"/>
    </location>
</feature>
<sequence length="162" mass="18536">MMNFQLISFSLFRNKEGFSLKQLRRSRSKPWGLRESEEPRSEETPPQDFSENKSSSASSCLVSPQHQLTAAIIFSRVLRSHPYQISVTNIVFTLPSNISHPYGTYDAIKYQSPLWYSRPPCISQPYGIRVTVKYQSPLGHLRCHQIPITSMAFAVPSNTDHF</sequence>
<keyword evidence="3" id="KW-1185">Reference proteome</keyword>
<feature type="region of interest" description="Disordered" evidence="1">
    <location>
        <begin position="29"/>
        <end position="57"/>
    </location>
</feature>
<dbReference type="EMBL" id="BMAW01129966">
    <property type="protein sequence ID" value="GFU32792.1"/>
    <property type="molecule type" value="Genomic_DNA"/>
</dbReference>
<name>A0A8X6QRI0_NEPPI</name>
<organism evidence="2 3">
    <name type="scientific">Nephila pilipes</name>
    <name type="common">Giant wood spider</name>
    <name type="synonym">Nephila maculata</name>
    <dbReference type="NCBI Taxonomy" id="299642"/>
    <lineage>
        <taxon>Eukaryota</taxon>
        <taxon>Metazoa</taxon>
        <taxon>Ecdysozoa</taxon>
        <taxon>Arthropoda</taxon>
        <taxon>Chelicerata</taxon>
        <taxon>Arachnida</taxon>
        <taxon>Araneae</taxon>
        <taxon>Araneomorphae</taxon>
        <taxon>Entelegynae</taxon>
        <taxon>Araneoidea</taxon>
        <taxon>Nephilidae</taxon>
        <taxon>Nephila</taxon>
    </lineage>
</organism>
<comment type="caution">
    <text evidence="2">The sequence shown here is derived from an EMBL/GenBank/DDBJ whole genome shotgun (WGS) entry which is preliminary data.</text>
</comment>